<dbReference type="Proteomes" id="UP001212841">
    <property type="component" value="Unassembled WGS sequence"/>
</dbReference>
<feature type="compositionally biased region" description="Gly residues" evidence="1">
    <location>
        <begin position="52"/>
        <end position="62"/>
    </location>
</feature>
<organism evidence="2 3">
    <name type="scientific">Rhizophlyctis rosea</name>
    <dbReference type="NCBI Taxonomy" id="64517"/>
    <lineage>
        <taxon>Eukaryota</taxon>
        <taxon>Fungi</taxon>
        <taxon>Fungi incertae sedis</taxon>
        <taxon>Chytridiomycota</taxon>
        <taxon>Chytridiomycota incertae sedis</taxon>
        <taxon>Chytridiomycetes</taxon>
        <taxon>Rhizophlyctidales</taxon>
        <taxon>Rhizophlyctidaceae</taxon>
        <taxon>Rhizophlyctis</taxon>
    </lineage>
</organism>
<proteinExistence type="predicted"/>
<evidence type="ECO:0000313" key="3">
    <source>
        <dbReference type="Proteomes" id="UP001212841"/>
    </source>
</evidence>
<feature type="compositionally biased region" description="Basic and acidic residues" evidence="1">
    <location>
        <begin position="36"/>
        <end position="51"/>
    </location>
</feature>
<reference evidence="2" key="1">
    <citation type="submission" date="2020-05" db="EMBL/GenBank/DDBJ databases">
        <title>Phylogenomic resolution of chytrid fungi.</title>
        <authorList>
            <person name="Stajich J.E."/>
            <person name="Amses K."/>
            <person name="Simmons R."/>
            <person name="Seto K."/>
            <person name="Myers J."/>
            <person name="Bonds A."/>
            <person name="Quandt C.A."/>
            <person name="Barry K."/>
            <person name="Liu P."/>
            <person name="Grigoriev I."/>
            <person name="Longcore J.E."/>
            <person name="James T.Y."/>
        </authorList>
    </citation>
    <scope>NUCLEOTIDE SEQUENCE</scope>
    <source>
        <strain evidence="2">JEL0318</strain>
    </source>
</reference>
<feature type="non-terminal residue" evidence="2">
    <location>
        <position position="85"/>
    </location>
</feature>
<dbReference type="AlphaFoldDB" id="A0AAD5S1W1"/>
<sequence length="85" mass="8842">DSAWNDGHAGRTTPPNFGTIAAKTNRPPRNPPPLPDGHRNSENEKGQKRGGETVGGGGGRVGGFWEEGSFGACWEYFGQCGEGGG</sequence>
<evidence type="ECO:0000256" key="1">
    <source>
        <dbReference type="SAM" id="MobiDB-lite"/>
    </source>
</evidence>
<comment type="caution">
    <text evidence="2">The sequence shown here is derived from an EMBL/GenBank/DDBJ whole genome shotgun (WGS) entry which is preliminary data.</text>
</comment>
<dbReference type="EMBL" id="JADGJD010002545">
    <property type="protein sequence ID" value="KAJ3031628.1"/>
    <property type="molecule type" value="Genomic_DNA"/>
</dbReference>
<protein>
    <submittedName>
        <fullName evidence="2">Uncharacterized protein</fullName>
    </submittedName>
</protein>
<feature type="non-terminal residue" evidence="2">
    <location>
        <position position="1"/>
    </location>
</feature>
<accession>A0AAD5S1W1</accession>
<keyword evidence="3" id="KW-1185">Reference proteome</keyword>
<name>A0AAD5S1W1_9FUNG</name>
<gene>
    <name evidence="2" type="ORF">HK097_005430</name>
</gene>
<evidence type="ECO:0000313" key="2">
    <source>
        <dbReference type="EMBL" id="KAJ3031628.1"/>
    </source>
</evidence>
<feature type="region of interest" description="Disordered" evidence="1">
    <location>
        <begin position="1"/>
        <end position="64"/>
    </location>
</feature>